<dbReference type="InterPro" id="IPR032710">
    <property type="entry name" value="NTF2-like_dom_sf"/>
</dbReference>
<dbReference type="Gene3D" id="3.10.450.50">
    <property type="match status" value="1"/>
</dbReference>
<evidence type="ECO:0000313" key="1">
    <source>
        <dbReference type="EMBL" id="UWZ56671.1"/>
    </source>
</evidence>
<proteinExistence type="predicted"/>
<dbReference type="Pfam" id="PF11533">
    <property type="entry name" value="AtzH-like"/>
    <property type="match status" value="1"/>
</dbReference>
<name>A0A9Q9IJB8_9ACTN</name>
<dbReference type="AlphaFoldDB" id="A0A9Q9IJB8"/>
<dbReference type="NCBIfam" id="NF033625">
    <property type="entry name" value="HpxZ"/>
    <property type="match status" value="1"/>
</dbReference>
<dbReference type="OrthoDB" id="182039at2"/>
<gene>
    <name evidence="1" type="primary">hpxZ</name>
    <name evidence="1" type="ORF">Daura_11130</name>
</gene>
<organism evidence="1 2">
    <name type="scientific">Dactylosporangium aurantiacum</name>
    <dbReference type="NCBI Taxonomy" id="35754"/>
    <lineage>
        <taxon>Bacteria</taxon>
        <taxon>Bacillati</taxon>
        <taxon>Actinomycetota</taxon>
        <taxon>Actinomycetes</taxon>
        <taxon>Micromonosporales</taxon>
        <taxon>Micromonosporaceae</taxon>
        <taxon>Dactylosporangium</taxon>
    </lineage>
</organism>
<evidence type="ECO:0000313" key="2">
    <source>
        <dbReference type="Proteomes" id="UP001058003"/>
    </source>
</evidence>
<keyword evidence="2" id="KW-1185">Reference proteome</keyword>
<dbReference type="Proteomes" id="UP001058003">
    <property type="component" value="Chromosome"/>
</dbReference>
<reference evidence="1" key="1">
    <citation type="submission" date="2021-04" db="EMBL/GenBank/DDBJ databases">
        <title>Dactylosporangium aurantiacum NRRL B-8018 full assembly.</title>
        <authorList>
            <person name="Hartkoorn R.C."/>
            <person name="Beaudoing E."/>
            <person name="Hot D."/>
        </authorList>
    </citation>
    <scope>NUCLEOTIDE SEQUENCE</scope>
    <source>
        <strain evidence="1">NRRL B-8018</strain>
    </source>
</reference>
<protein>
    <submittedName>
        <fullName evidence="1">Oxalurate catabolism protein HpxZ</fullName>
    </submittedName>
</protein>
<dbReference type="RefSeq" id="WP_033361219.1">
    <property type="nucleotide sequence ID" value="NZ_CP073767.1"/>
</dbReference>
<sequence length="126" mass="13975">MRIDRDDVVAEVTAAFEAYEKALVANDTTALAEAFWDSPAVVRFGIADRQTGAGQLRAWRAAQAPLPPGRRLYDTRVTTFGTDLATVTTMFDYPGGEDRPGRQSQTWVRLPEGWRIVHAHVSQESP</sequence>
<dbReference type="KEGG" id="daur:Daura_11130"/>
<dbReference type="InterPro" id="IPR024507">
    <property type="entry name" value="AtzH-like"/>
</dbReference>
<accession>A0A9Q9IJB8</accession>
<dbReference type="EMBL" id="CP073767">
    <property type="protein sequence ID" value="UWZ56671.1"/>
    <property type="molecule type" value="Genomic_DNA"/>
</dbReference>
<dbReference type="SUPFAM" id="SSF54427">
    <property type="entry name" value="NTF2-like"/>
    <property type="match status" value="1"/>
</dbReference>